<dbReference type="InterPro" id="IPR001314">
    <property type="entry name" value="Peptidase_S1A"/>
</dbReference>
<keyword evidence="4" id="KW-0720">Serine protease</keyword>
<dbReference type="PROSITE" id="PS50240">
    <property type="entry name" value="TRYPSIN_DOM"/>
    <property type="match status" value="1"/>
</dbReference>
<feature type="signal peptide" evidence="6">
    <location>
        <begin position="1"/>
        <end position="20"/>
    </location>
</feature>
<dbReference type="PROSITE" id="PS00134">
    <property type="entry name" value="TRYPSIN_HIS"/>
    <property type="match status" value="1"/>
</dbReference>
<keyword evidence="5" id="KW-1015">Disulfide bond</keyword>
<dbReference type="OrthoDB" id="10061449at2759"/>
<gene>
    <name evidence="8" type="ORF">ILUMI_26001</name>
</gene>
<name>A0A8K0FW24_IGNLU</name>
<dbReference type="PANTHER" id="PTHR24276">
    <property type="entry name" value="POLYSERASE-RELATED"/>
    <property type="match status" value="1"/>
</dbReference>
<dbReference type="AlphaFoldDB" id="A0A8K0FW24"/>
<dbReference type="SUPFAM" id="SSF50494">
    <property type="entry name" value="Trypsin-like serine proteases"/>
    <property type="match status" value="1"/>
</dbReference>
<dbReference type="EMBL" id="VTPC01091012">
    <property type="protein sequence ID" value="KAF2880200.1"/>
    <property type="molecule type" value="Genomic_DNA"/>
</dbReference>
<proteinExistence type="inferred from homology"/>
<evidence type="ECO:0000256" key="6">
    <source>
        <dbReference type="SAM" id="SignalP"/>
    </source>
</evidence>
<dbReference type="CDD" id="cd00190">
    <property type="entry name" value="Tryp_SPc"/>
    <property type="match status" value="1"/>
</dbReference>
<keyword evidence="3" id="KW-0378">Hydrolase</keyword>
<evidence type="ECO:0000313" key="8">
    <source>
        <dbReference type="EMBL" id="KAF2880200.1"/>
    </source>
</evidence>
<evidence type="ECO:0000256" key="4">
    <source>
        <dbReference type="ARBA" id="ARBA00022825"/>
    </source>
</evidence>
<evidence type="ECO:0000256" key="3">
    <source>
        <dbReference type="ARBA" id="ARBA00022801"/>
    </source>
</evidence>
<protein>
    <recommendedName>
        <fullName evidence="7">Peptidase S1 domain-containing protein</fullName>
    </recommendedName>
</protein>
<dbReference type="PRINTS" id="PR00722">
    <property type="entry name" value="CHYMOTRYPSIN"/>
</dbReference>
<evidence type="ECO:0000259" key="7">
    <source>
        <dbReference type="PROSITE" id="PS50240"/>
    </source>
</evidence>
<dbReference type="GO" id="GO:0006508">
    <property type="term" value="P:proteolysis"/>
    <property type="evidence" value="ECO:0007669"/>
    <property type="project" value="UniProtKB-KW"/>
</dbReference>
<dbReference type="InterPro" id="IPR009003">
    <property type="entry name" value="Peptidase_S1_PA"/>
</dbReference>
<dbReference type="Gene3D" id="2.40.10.10">
    <property type="entry name" value="Trypsin-like serine proteases"/>
    <property type="match status" value="1"/>
</dbReference>
<evidence type="ECO:0000313" key="9">
    <source>
        <dbReference type="Proteomes" id="UP000801492"/>
    </source>
</evidence>
<dbReference type="Proteomes" id="UP000801492">
    <property type="component" value="Unassembled WGS sequence"/>
</dbReference>
<evidence type="ECO:0000256" key="1">
    <source>
        <dbReference type="ARBA" id="ARBA00007664"/>
    </source>
</evidence>
<feature type="chain" id="PRO_5035437249" description="Peptidase S1 domain-containing protein" evidence="6">
    <location>
        <begin position="21"/>
        <end position="272"/>
    </location>
</feature>
<keyword evidence="6" id="KW-0732">Signal</keyword>
<reference evidence="8" key="1">
    <citation type="submission" date="2019-08" db="EMBL/GenBank/DDBJ databases">
        <title>The genome of the North American firefly Photinus pyralis.</title>
        <authorList>
            <consortium name="Photinus pyralis genome working group"/>
            <person name="Fallon T.R."/>
            <person name="Sander Lower S.E."/>
            <person name="Weng J.-K."/>
        </authorList>
    </citation>
    <scope>NUCLEOTIDE SEQUENCE</scope>
    <source>
        <strain evidence="8">TRF0915ILg1</strain>
        <tissue evidence="8">Whole body</tissue>
    </source>
</reference>
<organism evidence="8 9">
    <name type="scientific">Ignelater luminosus</name>
    <name type="common">Cucubano</name>
    <name type="synonym">Pyrophorus luminosus</name>
    <dbReference type="NCBI Taxonomy" id="2038154"/>
    <lineage>
        <taxon>Eukaryota</taxon>
        <taxon>Metazoa</taxon>
        <taxon>Ecdysozoa</taxon>
        <taxon>Arthropoda</taxon>
        <taxon>Hexapoda</taxon>
        <taxon>Insecta</taxon>
        <taxon>Pterygota</taxon>
        <taxon>Neoptera</taxon>
        <taxon>Endopterygota</taxon>
        <taxon>Coleoptera</taxon>
        <taxon>Polyphaga</taxon>
        <taxon>Elateriformia</taxon>
        <taxon>Elateroidea</taxon>
        <taxon>Elateridae</taxon>
        <taxon>Agrypninae</taxon>
        <taxon>Pyrophorini</taxon>
        <taxon>Ignelater</taxon>
    </lineage>
</organism>
<evidence type="ECO:0000256" key="5">
    <source>
        <dbReference type="ARBA" id="ARBA00023157"/>
    </source>
</evidence>
<feature type="domain" description="Peptidase S1" evidence="7">
    <location>
        <begin position="30"/>
        <end position="269"/>
    </location>
</feature>
<dbReference type="InterPro" id="IPR050430">
    <property type="entry name" value="Peptidase_S1"/>
</dbReference>
<evidence type="ECO:0000256" key="2">
    <source>
        <dbReference type="ARBA" id="ARBA00022670"/>
    </source>
</evidence>
<dbReference type="InterPro" id="IPR018114">
    <property type="entry name" value="TRYPSIN_HIS"/>
</dbReference>
<keyword evidence="9" id="KW-1185">Reference proteome</keyword>
<dbReference type="GO" id="GO:0004252">
    <property type="term" value="F:serine-type endopeptidase activity"/>
    <property type="evidence" value="ECO:0007669"/>
    <property type="project" value="InterPro"/>
</dbReference>
<dbReference type="InterPro" id="IPR001254">
    <property type="entry name" value="Trypsin_dom"/>
</dbReference>
<dbReference type="Pfam" id="PF00089">
    <property type="entry name" value="Trypsin"/>
    <property type="match status" value="1"/>
</dbReference>
<dbReference type="SMART" id="SM00020">
    <property type="entry name" value="Tryp_SPc"/>
    <property type="match status" value="1"/>
</dbReference>
<comment type="similarity">
    <text evidence="1">Belongs to the peptidase S1 family.</text>
</comment>
<dbReference type="InterPro" id="IPR043504">
    <property type="entry name" value="Peptidase_S1_PA_chymotrypsin"/>
</dbReference>
<comment type="caution">
    <text evidence="8">The sequence shown here is derived from an EMBL/GenBank/DDBJ whole genome shotgun (WGS) entry which is preliminary data.</text>
</comment>
<dbReference type="PANTHER" id="PTHR24276:SF98">
    <property type="entry name" value="FI18310P1-RELATED"/>
    <property type="match status" value="1"/>
</dbReference>
<accession>A0A8K0FW24</accession>
<dbReference type="FunFam" id="2.40.10.10:FF:000068">
    <property type="entry name" value="transmembrane protease serine 2"/>
    <property type="match status" value="1"/>
</dbReference>
<sequence>MNFYLTLLLAAVSALDSSAASPLTSFSPKAIGGSSAKRHEFPYMVSIQPLELNDHSCGGSIISSRWILTAAHCCAVFDWCIRANIVAGLLDKNETTHPDVQKVSGKRVVIHPNYTLEIDYLDNDIALIELTTPLQFTDAVKPIALPLVNQTFTSGVLTGWGIYRRPGFLPVTLQRLEMKIVTNEECKKVLKRFEHLPLYPLLDTMVCSMPPNKGLQTACNGDGGGPIAHEGVVIGVTSWAVVCFNPKFNAPSIFTEVSKYIDFIEDHVNDLP</sequence>
<keyword evidence="2" id="KW-0645">Protease</keyword>